<dbReference type="AlphaFoldDB" id="A0A2M7K143"/>
<reference evidence="15" key="1">
    <citation type="submission" date="2017-09" db="EMBL/GenBank/DDBJ databases">
        <title>Depth-based differentiation of microbial function through sediment-hosted aquifers and enrichment of novel symbionts in the deep terrestrial subsurface.</title>
        <authorList>
            <person name="Probst A.J."/>
            <person name="Ladd B."/>
            <person name="Jarett J.K."/>
            <person name="Geller-Mcgrath D.E."/>
            <person name="Sieber C.M.K."/>
            <person name="Emerson J.B."/>
            <person name="Anantharaman K."/>
            <person name="Thomas B.C."/>
            <person name="Malmstrom R."/>
            <person name="Stieglmeier M."/>
            <person name="Klingl A."/>
            <person name="Woyke T."/>
            <person name="Ryan C.M."/>
            <person name="Banfield J.F."/>
        </authorList>
    </citation>
    <scope>NUCLEOTIDE SEQUENCE [LARGE SCALE GENOMIC DNA]</scope>
</reference>
<evidence type="ECO:0000256" key="2">
    <source>
        <dbReference type="ARBA" id="ARBA00022741"/>
    </source>
</evidence>
<feature type="domain" description="UvrD-like helicase C-terminal" evidence="13">
    <location>
        <begin position="130"/>
        <end position="384"/>
    </location>
</feature>
<dbReference type="PROSITE" id="PS51198">
    <property type="entry name" value="UVRD_HELICASE_ATP_BIND"/>
    <property type="match status" value="1"/>
</dbReference>
<dbReference type="CDD" id="cd18807">
    <property type="entry name" value="SF1_C_UvrD"/>
    <property type="match status" value="1"/>
</dbReference>
<dbReference type="InterPro" id="IPR014017">
    <property type="entry name" value="DNA_helicase_UvrD-like_C"/>
</dbReference>
<dbReference type="EMBL" id="PFIK01000053">
    <property type="protein sequence ID" value="PIX29935.1"/>
    <property type="molecule type" value="Genomic_DNA"/>
</dbReference>
<organism evidence="14 15">
    <name type="scientific">Candidatus Berkelbacteria bacterium CG_4_8_14_3_um_filter_42_13</name>
    <dbReference type="NCBI Taxonomy" id="1974505"/>
    <lineage>
        <taxon>Bacteria</taxon>
        <taxon>Candidatus Berkelbacteria</taxon>
    </lineage>
</organism>
<gene>
    <name evidence="14" type="ORF">COZ63_02450</name>
</gene>
<keyword evidence="2 11" id="KW-0547">Nucleotide-binding</keyword>
<dbReference type="SUPFAM" id="SSF52540">
    <property type="entry name" value="P-loop containing nucleoside triphosphate hydrolases"/>
    <property type="match status" value="1"/>
</dbReference>
<evidence type="ECO:0000256" key="9">
    <source>
        <dbReference type="ARBA" id="ARBA00034808"/>
    </source>
</evidence>
<dbReference type="GO" id="GO:0005829">
    <property type="term" value="C:cytosol"/>
    <property type="evidence" value="ECO:0007669"/>
    <property type="project" value="TreeGrafter"/>
</dbReference>
<dbReference type="GO" id="GO:0016787">
    <property type="term" value="F:hydrolase activity"/>
    <property type="evidence" value="ECO:0007669"/>
    <property type="project" value="UniProtKB-UniRule"/>
</dbReference>
<keyword evidence="5 11" id="KW-0067">ATP-binding</keyword>
<keyword evidence="7" id="KW-0413">Isomerase</keyword>
<keyword evidence="3 11" id="KW-0378">Hydrolase</keyword>
<dbReference type="InterPro" id="IPR027417">
    <property type="entry name" value="P-loop_NTPase"/>
</dbReference>
<dbReference type="GO" id="GO:0043138">
    <property type="term" value="F:3'-5' DNA helicase activity"/>
    <property type="evidence" value="ECO:0007669"/>
    <property type="project" value="UniProtKB-EC"/>
</dbReference>
<comment type="caution">
    <text evidence="14">The sequence shown here is derived from an EMBL/GenBank/DDBJ whole genome shotgun (WGS) entry which is preliminary data.</text>
</comment>
<evidence type="ECO:0000256" key="7">
    <source>
        <dbReference type="ARBA" id="ARBA00023235"/>
    </source>
</evidence>
<evidence type="ECO:0000256" key="4">
    <source>
        <dbReference type="ARBA" id="ARBA00022806"/>
    </source>
</evidence>
<dbReference type="Gene3D" id="1.10.10.160">
    <property type="match status" value="1"/>
</dbReference>
<proteinExistence type="inferred from homology"/>
<dbReference type="PANTHER" id="PTHR11070">
    <property type="entry name" value="UVRD / RECB / PCRA DNA HELICASE FAMILY MEMBER"/>
    <property type="match status" value="1"/>
</dbReference>
<dbReference type="CDD" id="cd17932">
    <property type="entry name" value="DEXQc_UvrD"/>
    <property type="match status" value="1"/>
</dbReference>
<comment type="caution">
    <text evidence="11">Lacks conserved residue(s) required for the propagation of feature annotation.</text>
</comment>
<dbReference type="Proteomes" id="UP000229924">
    <property type="component" value="Unassembled WGS sequence"/>
</dbReference>
<dbReference type="Gene3D" id="3.40.50.300">
    <property type="entry name" value="P-loop containing nucleotide triphosphate hydrolases"/>
    <property type="match status" value="2"/>
</dbReference>
<evidence type="ECO:0000256" key="3">
    <source>
        <dbReference type="ARBA" id="ARBA00022801"/>
    </source>
</evidence>
<dbReference type="Gene3D" id="1.10.486.10">
    <property type="entry name" value="PCRA, domain 4"/>
    <property type="match status" value="1"/>
</dbReference>
<dbReference type="InterPro" id="IPR014016">
    <property type="entry name" value="UvrD-like_ATP-bd"/>
</dbReference>
<comment type="catalytic activity">
    <reaction evidence="8">
        <text>Couples ATP hydrolysis with the unwinding of duplex DNA by translocating in the 3'-5' direction.</text>
        <dbReference type="EC" id="5.6.2.4"/>
    </reaction>
</comment>
<protein>
    <recommendedName>
        <fullName evidence="9">DNA 3'-5' helicase</fullName>
        <ecNumber evidence="9">5.6.2.4</ecNumber>
    </recommendedName>
</protein>
<evidence type="ECO:0000256" key="1">
    <source>
        <dbReference type="ARBA" id="ARBA00009922"/>
    </source>
</evidence>
<dbReference type="GO" id="GO:0033202">
    <property type="term" value="C:DNA helicase complex"/>
    <property type="evidence" value="ECO:0007669"/>
    <property type="project" value="TreeGrafter"/>
</dbReference>
<evidence type="ECO:0000256" key="8">
    <source>
        <dbReference type="ARBA" id="ARBA00034617"/>
    </source>
</evidence>
<keyword evidence="6" id="KW-0238">DNA-binding</keyword>
<comment type="similarity">
    <text evidence="1">Belongs to the helicase family. UvrD subfamily.</text>
</comment>
<sequence length="464" mass="53637">YDQYVNSPFEEVVRDVYKEYQKYLKTVGAMDFDDLLVLCVKLFEDNKTVLEKYQRIFRYILIDEYQDTNQVQYLWAKMLSAKSKNICVVGDDSQSIYGFRGANFRNILNFERDFPGAKVIKLEQNYRSTKNILRAADELIKYNRHKTKKTLWTDNSDGALLQVYQALNEKDEAEFVAMEIRALAMGKSRWSDFAVLYRTNAQSRALEEAFIRYGIPYRVIGGVRFYERREVKDIIAYLRLLANPDDQISLERVINVPARGIGSKTFLKYLQDLSNLNSEIPPKIQQFLEMVEEIRKKKVEVADLIEIIAEKTGYKDYLLDGTPEGEARWENVLELKSVAAYNDALGLENPLEAFLEKVALYQDTDNYDAGANVVTLMTLHSAKGLEFPVVFIIGFEEGLLPHSKSIDEDSDVEEERRLCYVGITRAKQKLYLLYASERIYFGNPVANSPSRFLAEIPEDVKQEI</sequence>
<dbReference type="GO" id="GO:0005524">
    <property type="term" value="F:ATP binding"/>
    <property type="evidence" value="ECO:0007669"/>
    <property type="project" value="UniProtKB-UniRule"/>
</dbReference>
<evidence type="ECO:0000256" key="5">
    <source>
        <dbReference type="ARBA" id="ARBA00022840"/>
    </source>
</evidence>
<name>A0A2M7K143_9BACT</name>
<evidence type="ECO:0000256" key="11">
    <source>
        <dbReference type="PROSITE-ProRule" id="PRU00560"/>
    </source>
</evidence>
<evidence type="ECO:0000256" key="6">
    <source>
        <dbReference type="ARBA" id="ARBA00023125"/>
    </source>
</evidence>
<dbReference type="InterPro" id="IPR000212">
    <property type="entry name" value="DNA_helicase_UvrD/REP"/>
</dbReference>
<feature type="non-terminal residue" evidence="14">
    <location>
        <position position="1"/>
    </location>
</feature>
<dbReference type="Pfam" id="PF13361">
    <property type="entry name" value="UvrD_C"/>
    <property type="match status" value="1"/>
</dbReference>
<dbReference type="GO" id="GO:0003677">
    <property type="term" value="F:DNA binding"/>
    <property type="evidence" value="ECO:0007669"/>
    <property type="project" value="UniProtKB-KW"/>
</dbReference>
<dbReference type="EC" id="5.6.2.4" evidence="9"/>
<keyword evidence="4 11" id="KW-0347">Helicase</keyword>
<dbReference type="PROSITE" id="PS51217">
    <property type="entry name" value="UVRD_HELICASE_CTER"/>
    <property type="match status" value="1"/>
</dbReference>
<dbReference type="PANTHER" id="PTHR11070:SF2">
    <property type="entry name" value="ATP-DEPENDENT DNA HELICASE SRS2"/>
    <property type="match status" value="1"/>
</dbReference>
<evidence type="ECO:0000313" key="14">
    <source>
        <dbReference type="EMBL" id="PIX29935.1"/>
    </source>
</evidence>
<evidence type="ECO:0000256" key="10">
    <source>
        <dbReference type="ARBA" id="ARBA00048988"/>
    </source>
</evidence>
<dbReference type="GO" id="GO:0000725">
    <property type="term" value="P:recombinational repair"/>
    <property type="evidence" value="ECO:0007669"/>
    <property type="project" value="TreeGrafter"/>
</dbReference>
<accession>A0A2M7K143</accession>
<comment type="catalytic activity">
    <reaction evidence="10">
        <text>ATP + H2O = ADP + phosphate + H(+)</text>
        <dbReference type="Rhea" id="RHEA:13065"/>
        <dbReference type="ChEBI" id="CHEBI:15377"/>
        <dbReference type="ChEBI" id="CHEBI:15378"/>
        <dbReference type="ChEBI" id="CHEBI:30616"/>
        <dbReference type="ChEBI" id="CHEBI:43474"/>
        <dbReference type="ChEBI" id="CHEBI:456216"/>
        <dbReference type="EC" id="5.6.2.4"/>
    </reaction>
</comment>
<evidence type="ECO:0000259" key="13">
    <source>
        <dbReference type="PROSITE" id="PS51217"/>
    </source>
</evidence>
<dbReference type="InterPro" id="IPR013986">
    <property type="entry name" value="DExx_box_DNA_helicase_dom_sf"/>
</dbReference>
<dbReference type="Pfam" id="PF00580">
    <property type="entry name" value="UvrD-helicase"/>
    <property type="match status" value="1"/>
</dbReference>
<evidence type="ECO:0000259" key="12">
    <source>
        <dbReference type="PROSITE" id="PS51198"/>
    </source>
</evidence>
<feature type="domain" description="UvrD-like helicase ATP-binding" evidence="12">
    <location>
        <begin position="1"/>
        <end position="129"/>
    </location>
</feature>
<evidence type="ECO:0000313" key="15">
    <source>
        <dbReference type="Proteomes" id="UP000229924"/>
    </source>
</evidence>